<dbReference type="NCBIfam" id="TIGR00080">
    <property type="entry name" value="pimt"/>
    <property type="match status" value="1"/>
</dbReference>
<protein>
    <recommendedName>
        <fullName evidence="4 9">Protein-L-isoaspartate O-methyltransferase</fullName>
        <ecNumber evidence="3 9">2.1.1.77</ecNumber>
    </recommendedName>
</protein>
<dbReference type="InterPro" id="IPR029063">
    <property type="entry name" value="SAM-dependent_MTases_sf"/>
</dbReference>
<dbReference type="KEGG" id="nam:NAMH_1761"/>
<dbReference type="CDD" id="cd02440">
    <property type="entry name" value="AdoMet_MTases"/>
    <property type="match status" value="1"/>
</dbReference>
<evidence type="ECO:0000256" key="2">
    <source>
        <dbReference type="ARBA" id="ARBA00005369"/>
    </source>
</evidence>
<keyword evidence="11" id="KW-1185">Reference proteome</keyword>
<dbReference type="Proteomes" id="UP000000448">
    <property type="component" value="Chromosome"/>
</dbReference>
<proteinExistence type="inferred from homology"/>
<dbReference type="EC" id="2.1.1.77" evidence="3 9"/>
<dbReference type="HOGENOM" id="CLU_055432_2_0_7"/>
<dbReference type="GO" id="GO:0030091">
    <property type="term" value="P:protein repair"/>
    <property type="evidence" value="ECO:0007669"/>
    <property type="project" value="UniProtKB-UniRule"/>
</dbReference>
<evidence type="ECO:0000313" key="11">
    <source>
        <dbReference type="Proteomes" id="UP000000448"/>
    </source>
</evidence>
<evidence type="ECO:0000256" key="3">
    <source>
        <dbReference type="ARBA" id="ARBA00011890"/>
    </source>
</evidence>
<dbReference type="Gene3D" id="3.40.50.150">
    <property type="entry name" value="Vaccinia Virus protein VP39"/>
    <property type="match status" value="1"/>
</dbReference>
<dbReference type="PANTHER" id="PTHR11579:SF0">
    <property type="entry name" value="PROTEIN-L-ISOASPARTATE(D-ASPARTATE) O-METHYLTRANSFERASE"/>
    <property type="match status" value="1"/>
</dbReference>
<keyword evidence="6 10" id="KW-0489">Methyltransferase</keyword>
<dbReference type="PANTHER" id="PTHR11579">
    <property type="entry name" value="PROTEIN-L-ISOASPARTATE O-METHYLTRANSFERASE"/>
    <property type="match status" value="1"/>
</dbReference>
<evidence type="ECO:0000256" key="6">
    <source>
        <dbReference type="ARBA" id="ARBA00022603"/>
    </source>
</evidence>
<reference evidence="10 11" key="1">
    <citation type="journal article" date="2009" name="PLoS Genet.">
        <title>Adaptations to submarine hydrothermal environments exemplified by the genome of Nautilia profundicola.</title>
        <authorList>
            <person name="Campbell B.J."/>
            <person name="Smith J.L."/>
            <person name="Hanson T.E."/>
            <person name="Klotz M.G."/>
            <person name="Stein L.Y."/>
            <person name="Lee C.K."/>
            <person name="Wu D."/>
            <person name="Robinson J.M."/>
            <person name="Khouri H.M."/>
            <person name="Eisen J.A."/>
            <person name="Cary S.C."/>
        </authorList>
    </citation>
    <scope>NUCLEOTIDE SEQUENCE [LARGE SCALE GENOMIC DNA]</scope>
    <source>
        <strain evidence="11">ATCC BAA-1463 / DSM 18972 / AmH</strain>
    </source>
</reference>
<keyword evidence="8" id="KW-0949">S-adenosyl-L-methionine</keyword>
<dbReference type="RefSeq" id="WP_012663799.1">
    <property type="nucleotide sequence ID" value="NC_012115.1"/>
</dbReference>
<evidence type="ECO:0000256" key="4">
    <source>
        <dbReference type="ARBA" id="ARBA00013346"/>
    </source>
</evidence>
<dbReference type="AlphaFoldDB" id="B9L6Z1"/>
<dbReference type="eggNOG" id="COG2518">
    <property type="taxonomic scope" value="Bacteria"/>
</dbReference>
<evidence type="ECO:0000256" key="9">
    <source>
        <dbReference type="NCBIfam" id="TIGR00080"/>
    </source>
</evidence>
<evidence type="ECO:0000256" key="1">
    <source>
        <dbReference type="ARBA" id="ARBA00004496"/>
    </source>
</evidence>
<name>B9L6Z1_NAUPA</name>
<evidence type="ECO:0000256" key="5">
    <source>
        <dbReference type="ARBA" id="ARBA00022490"/>
    </source>
</evidence>
<dbReference type="GO" id="GO:0005737">
    <property type="term" value="C:cytoplasm"/>
    <property type="evidence" value="ECO:0007669"/>
    <property type="project" value="UniProtKB-SubCell"/>
</dbReference>
<evidence type="ECO:0000256" key="8">
    <source>
        <dbReference type="ARBA" id="ARBA00022691"/>
    </source>
</evidence>
<dbReference type="NCBIfam" id="NF001453">
    <property type="entry name" value="PRK00312.1"/>
    <property type="match status" value="1"/>
</dbReference>
<dbReference type="OrthoDB" id="9810066at2"/>
<dbReference type="InterPro" id="IPR000682">
    <property type="entry name" value="PCMT"/>
</dbReference>
<comment type="subcellular location">
    <subcellularLocation>
        <location evidence="1">Cytoplasm</location>
    </subcellularLocation>
</comment>
<evidence type="ECO:0000256" key="7">
    <source>
        <dbReference type="ARBA" id="ARBA00022679"/>
    </source>
</evidence>
<comment type="similarity">
    <text evidence="2">Belongs to the methyltransferase superfamily. L-isoaspartyl/D-aspartyl protein methyltransferase family.</text>
</comment>
<gene>
    <name evidence="10" type="primary">pcm</name>
    <name evidence="10" type="ordered locus">NAMH_1761</name>
</gene>
<dbReference type="Pfam" id="PF01135">
    <property type="entry name" value="PCMT"/>
    <property type="match status" value="1"/>
</dbReference>
<dbReference type="SUPFAM" id="SSF53335">
    <property type="entry name" value="S-adenosyl-L-methionine-dependent methyltransferases"/>
    <property type="match status" value="1"/>
</dbReference>
<dbReference type="STRING" id="598659.NAMH_1761"/>
<organism evidence="10 11">
    <name type="scientific">Nautilia profundicola (strain ATCC BAA-1463 / DSM 18972 / AmH)</name>
    <dbReference type="NCBI Taxonomy" id="598659"/>
    <lineage>
        <taxon>Bacteria</taxon>
        <taxon>Pseudomonadati</taxon>
        <taxon>Campylobacterota</taxon>
        <taxon>Epsilonproteobacteria</taxon>
        <taxon>Nautiliales</taxon>
        <taxon>Nautiliaceae</taxon>
        <taxon>Nautilia</taxon>
    </lineage>
</organism>
<dbReference type="EMBL" id="CP001279">
    <property type="protein sequence ID" value="ACM92428.1"/>
    <property type="molecule type" value="Genomic_DNA"/>
</dbReference>
<dbReference type="GO" id="GO:0032259">
    <property type="term" value="P:methylation"/>
    <property type="evidence" value="ECO:0007669"/>
    <property type="project" value="UniProtKB-KW"/>
</dbReference>
<sequence length="202" mass="22972">MSKILADKIADYVELGPREYKAFCEIDRKYFVPAGFERKAYDITPLPLADDSTISSPLTIAKMTSYLELDDVDSVLEIGCGSGYQAAILSKIVRRVFTIDRICRLVEVAKERFKKLGLYNINVKCDDGRFGWRAYAPFDRILLSAYIEDMEKELLSQVKDDGFILAPVKVGNEQVITRFYKDGRKEMLEACEFVPVKKGVVK</sequence>
<accession>B9L6Z1</accession>
<dbReference type="PROSITE" id="PS01279">
    <property type="entry name" value="PCMT"/>
    <property type="match status" value="1"/>
</dbReference>
<evidence type="ECO:0000313" key="10">
    <source>
        <dbReference type="EMBL" id="ACM92428.1"/>
    </source>
</evidence>
<dbReference type="GO" id="GO:0004719">
    <property type="term" value="F:protein-L-isoaspartate (D-aspartate) O-methyltransferase activity"/>
    <property type="evidence" value="ECO:0007669"/>
    <property type="project" value="UniProtKB-UniRule"/>
</dbReference>
<keyword evidence="5" id="KW-0963">Cytoplasm</keyword>
<keyword evidence="7 10" id="KW-0808">Transferase</keyword>